<evidence type="ECO:0000256" key="4">
    <source>
        <dbReference type="PROSITE-ProRule" id="PRU00433"/>
    </source>
</evidence>
<dbReference type="STRING" id="279824.SAMN03080617_00977"/>
<evidence type="ECO:0000256" key="1">
    <source>
        <dbReference type="ARBA" id="ARBA00022617"/>
    </source>
</evidence>
<feature type="domain" description="Cytochrome c" evidence="5">
    <location>
        <begin position="121"/>
        <end position="205"/>
    </location>
</feature>
<sequence length="230" mass="24554">MKIANALIFGGSALVISLLGGCKAGGENPGLEYAPQMYHSIAYEPLSQIKDESQGGWLSTREDGKGEYYNSNENNPHGMNMREPVANTVPRNKQGYLPYRLKAFELEQAALIKNPVKSSDPILKDGEVLYLQYCNACHGKGGEGDGKAGEVIGGVANLKGGAYVNLPEGQIFHVITKGKGRMGAHGSQIPEESRWKIVHYVKQVIQGQATAAAPAAEVDSTTVAQVTPAN</sequence>
<dbReference type="Gene3D" id="1.10.760.10">
    <property type="entry name" value="Cytochrome c-like domain"/>
    <property type="match status" value="1"/>
</dbReference>
<keyword evidence="1 4" id="KW-0349">Heme</keyword>
<dbReference type="PANTHER" id="PTHR40394">
    <property type="entry name" value="LIPOPROTEIN-RELATED"/>
    <property type="match status" value="1"/>
</dbReference>
<dbReference type="Pfam" id="PF13442">
    <property type="entry name" value="Cytochrome_CBB3"/>
    <property type="match status" value="1"/>
</dbReference>
<evidence type="ECO:0000256" key="3">
    <source>
        <dbReference type="ARBA" id="ARBA00023004"/>
    </source>
</evidence>
<dbReference type="Proteomes" id="UP000198756">
    <property type="component" value="Unassembled WGS sequence"/>
</dbReference>
<dbReference type="GO" id="GO:0020037">
    <property type="term" value="F:heme binding"/>
    <property type="evidence" value="ECO:0007669"/>
    <property type="project" value="InterPro"/>
</dbReference>
<keyword evidence="3 4" id="KW-0408">Iron</keyword>
<dbReference type="InterPro" id="IPR009056">
    <property type="entry name" value="Cyt_c-like_dom"/>
</dbReference>
<proteinExistence type="predicted"/>
<keyword evidence="2 4" id="KW-0479">Metal-binding</keyword>
<evidence type="ECO:0000313" key="7">
    <source>
        <dbReference type="Proteomes" id="UP000198756"/>
    </source>
</evidence>
<dbReference type="PANTHER" id="PTHR40394:SF2">
    <property type="entry name" value="QUINOL:CYTOCHROME C OXIDOREDUCTASE MEMBRANE PROTEIN"/>
    <property type="match status" value="1"/>
</dbReference>
<organism evidence="6 7">
    <name type="scientific">Algoriphagus alkaliphilus</name>
    <dbReference type="NCBI Taxonomy" id="279824"/>
    <lineage>
        <taxon>Bacteria</taxon>
        <taxon>Pseudomonadati</taxon>
        <taxon>Bacteroidota</taxon>
        <taxon>Cytophagia</taxon>
        <taxon>Cytophagales</taxon>
        <taxon>Cyclobacteriaceae</taxon>
        <taxon>Algoriphagus</taxon>
    </lineage>
</organism>
<dbReference type="GO" id="GO:0046872">
    <property type="term" value="F:metal ion binding"/>
    <property type="evidence" value="ECO:0007669"/>
    <property type="project" value="UniProtKB-KW"/>
</dbReference>
<reference evidence="7" key="1">
    <citation type="submission" date="2016-10" db="EMBL/GenBank/DDBJ databases">
        <authorList>
            <person name="Varghese N."/>
            <person name="Submissions S."/>
        </authorList>
    </citation>
    <scope>NUCLEOTIDE SEQUENCE [LARGE SCALE GENOMIC DNA]</scope>
    <source>
        <strain evidence="7">DSM 22703</strain>
    </source>
</reference>
<accession>A0A1G5WA90</accession>
<name>A0A1G5WA90_9BACT</name>
<dbReference type="InterPro" id="IPR036909">
    <property type="entry name" value="Cyt_c-like_dom_sf"/>
</dbReference>
<protein>
    <submittedName>
        <fullName evidence="6">Cytochrome C oxidase, cbb3-type, subunit III</fullName>
    </submittedName>
</protein>
<dbReference type="PROSITE" id="PS51007">
    <property type="entry name" value="CYTC"/>
    <property type="match status" value="1"/>
</dbReference>
<dbReference type="PROSITE" id="PS51257">
    <property type="entry name" value="PROKAR_LIPOPROTEIN"/>
    <property type="match status" value="1"/>
</dbReference>
<dbReference type="SUPFAM" id="SSF46626">
    <property type="entry name" value="Cytochrome c"/>
    <property type="match status" value="1"/>
</dbReference>
<dbReference type="GO" id="GO:0009055">
    <property type="term" value="F:electron transfer activity"/>
    <property type="evidence" value="ECO:0007669"/>
    <property type="project" value="InterPro"/>
</dbReference>
<keyword evidence="7" id="KW-1185">Reference proteome</keyword>
<evidence type="ECO:0000256" key="2">
    <source>
        <dbReference type="ARBA" id="ARBA00022723"/>
    </source>
</evidence>
<gene>
    <name evidence="6" type="ORF">SAMN03080617_00977</name>
</gene>
<dbReference type="RefSeq" id="WP_092728832.1">
    <property type="nucleotide sequence ID" value="NZ_FMXE01000006.1"/>
</dbReference>
<evidence type="ECO:0000313" key="6">
    <source>
        <dbReference type="EMBL" id="SDA55079.1"/>
    </source>
</evidence>
<evidence type="ECO:0000259" key="5">
    <source>
        <dbReference type="PROSITE" id="PS51007"/>
    </source>
</evidence>
<dbReference type="EMBL" id="FMXE01000006">
    <property type="protein sequence ID" value="SDA55079.1"/>
    <property type="molecule type" value="Genomic_DNA"/>
</dbReference>
<dbReference type="OrthoDB" id="9796771at2"/>
<dbReference type="AlphaFoldDB" id="A0A1G5WA90"/>